<evidence type="ECO:0000313" key="1">
    <source>
        <dbReference type="EMBL" id="KAK5978632.1"/>
    </source>
</evidence>
<dbReference type="AlphaFoldDB" id="A0AAN8IR61"/>
<dbReference type="InterPro" id="IPR010463">
    <property type="entry name" value="DUF1057"/>
</dbReference>
<evidence type="ECO:0000313" key="2">
    <source>
        <dbReference type="Proteomes" id="UP001331761"/>
    </source>
</evidence>
<dbReference type="Proteomes" id="UP001331761">
    <property type="component" value="Unassembled WGS sequence"/>
</dbReference>
<name>A0AAN8IR61_TRICO</name>
<accession>A0AAN8IR61</accession>
<organism evidence="1 2">
    <name type="scientific">Trichostrongylus colubriformis</name>
    <name type="common">Black scour worm</name>
    <dbReference type="NCBI Taxonomy" id="6319"/>
    <lineage>
        <taxon>Eukaryota</taxon>
        <taxon>Metazoa</taxon>
        <taxon>Ecdysozoa</taxon>
        <taxon>Nematoda</taxon>
        <taxon>Chromadorea</taxon>
        <taxon>Rhabditida</taxon>
        <taxon>Rhabditina</taxon>
        <taxon>Rhabditomorpha</taxon>
        <taxon>Strongyloidea</taxon>
        <taxon>Trichostrongylidae</taxon>
        <taxon>Trichostrongylus</taxon>
    </lineage>
</organism>
<proteinExistence type="predicted"/>
<gene>
    <name evidence="1" type="ORF">GCK32_006478</name>
</gene>
<protein>
    <submittedName>
        <fullName evidence="1">Uncharacterized protein</fullName>
    </submittedName>
</protein>
<dbReference type="PANTHER" id="PTHR47533:SF4">
    <property type="entry name" value="AB HYDROLASE-1 DOMAIN-CONTAINING PROTEIN"/>
    <property type="match status" value="1"/>
</dbReference>
<reference evidence="1 2" key="1">
    <citation type="submission" date="2019-10" db="EMBL/GenBank/DDBJ databases">
        <title>Assembly and Annotation for the nematode Trichostrongylus colubriformis.</title>
        <authorList>
            <person name="Martin J."/>
        </authorList>
    </citation>
    <scope>NUCLEOTIDE SEQUENCE [LARGE SCALE GENOMIC DNA]</scope>
    <source>
        <strain evidence="1">G859</strain>
        <tissue evidence="1">Whole worm</tissue>
    </source>
</reference>
<dbReference type="EMBL" id="WIXE01009213">
    <property type="protein sequence ID" value="KAK5978632.1"/>
    <property type="molecule type" value="Genomic_DNA"/>
</dbReference>
<keyword evidence="2" id="KW-1185">Reference proteome</keyword>
<dbReference type="PANTHER" id="PTHR47533">
    <property type="entry name" value="PROTEIN CBG21859"/>
    <property type="match status" value="1"/>
</dbReference>
<comment type="caution">
    <text evidence="1">The sequence shown here is derived from an EMBL/GenBank/DDBJ whole genome shotgun (WGS) entry which is preliminary data.</text>
</comment>
<dbReference type="Pfam" id="PF06342">
    <property type="entry name" value="DUF1057"/>
    <property type="match status" value="1"/>
</dbReference>
<sequence length="128" mass="14516">MATSPLNIKNTRGVVMINAAGLRIHRGIEPLWKIDITLRLLDLRVFNFLLHPFLYCVYNYFLGLRVPSGSAAEVALRSMRTFAFGRLAPCLDVINGNNQALPIDTSLHELSLLQNPRFRLEMRLQPPT</sequence>